<keyword evidence="2" id="KW-0328">Glycosyltransferase</keyword>
<evidence type="ECO:0000313" key="3">
    <source>
        <dbReference type="Proteomes" id="UP000216052"/>
    </source>
</evidence>
<dbReference type="Gene3D" id="3.40.50.2000">
    <property type="entry name" value="Glycogen Phosphorylase B"/>
    <property type="match status" value="2"/>
</dbReference>
<dbReference type="PANTHER" id="PTHR45947:SF3">
    <property type="entry name" value="SULFOQUINOVOSYL TRANSFERASE SQD2"/>
    <property type="match status" value="1"/>
</dbReference>
<reference evidence="2" key="1">
    <citation type="submission" date="2024-05" db="EMBL/GenBank/DDBJ databases">
        <title>Isolation and characterization of Sporomusa carbonis sp. nov., a carboxydotrophic hydrogenogen in the genus of Sporomusa isolated from a charcoal burning pile.</title>
        <authorList>
            <person name="Boeer T."/>
            <person name="Rosenbaum F."/>
            <person name="Eysell L."/>
            <person name="Mueller V."/>
            <person name="Daniel R."/>
            <person name="Poehlein A."/>
        </authorList>
    </citation>
    <scope>NUCLEOTIDE SEQUENCE [LARGE SCALE GENOMIC DNA]</scope>
    <source>
        <strain evidence="2">DSM 3132</strain>
    </source>
</reference>
<keyword evidence="2" id="KW-0808">Transferase</keyword>
<evidence type="ECO:0000313" key="2">
    <source>
        <dbReference type="EMBL" id="XFO71162.1"/>
    </source>
</evidence>
<dbReference type="SUPFAM" id="SSF53756">
    <property type="entry name" value="UDP-Glycosyltransferase/glycogen phosphorylase"/>
    <property type="match status" value="1"/>
</dbReference>
<proteinExistence type="predicted"/>
<gene>
    <name evidence="2" type="primary">epsF_1</name>
    <name evidence="2" type="ORF">SPACI_011770</name>
</gene>
<dbReference type="EC" id="2.4.-.-" evidence="2"/>
<feature type="domain" description="Glycosyl transferase family 1" evidence="1">
    <location>
        <begin position="195"/>
        <end position="354"/>
    </location>
</feature>
<dbReference type="Proteomes" id="UP000216052">
    <property type="component" value="Chromosome"/>
</dbReference>
<dbReference type="Pfam" id="PF00534">
    <property type="entry name" value="Glycos_transf_1"/>
    <property type="match status" value="1"/>
</dbReference>
<dbReference type="GO" id="GO:0016757">
    <property type="term" value="F:glycosyltransferase activity"/>
    <property type="evidence" value="ECO:0007669"/>
    <property type="project" value="UniProtKB-KW"/>
</dbReference>
<dbReference type="InterPro" id="IPR050194">
    <property type="entry name" value="Glycosyltransferase_grp1"/>
</dbReference>
<dbReference type="InterPro" id="IPR001296">
    <property type="entry name" value="Glyco_trans_1"/>
</dbReference>
<accession>A0ABZ3IYK4</accession>
<dbReference type="PANTHER" id="PTHR45947">
    <property type="entry name" value="SULFOQUINOVOSYL TRANSFERASE SQD2"/>
    <property type="match status" value="1"/>
</dbReference>
<name>A0ABZ3IYK4_SPOA4</name>
<protein>
    <submittedName>
        <fullName evidence="2">Glycosyltransferase EpsF</fullName>
        <ecNumber evidence="2">2.4.-.-</ecNumber>
    </submittedName>
</protein>
<evidence type="ECO:0000259" key="1">
    <source>
        <dbReference type="Pfam" id="PF00534"/>
    </source>
</evidence>
<dbReference type="CDD" id="cd03812">
    <property type="entry name" value="GT4_CapH-like"/>
    <property type="match status" value="1"/>
</dbReference>
<keyword evidence="3" id="KW-1185">Reference proteome</keyword>
<organism evidence="2 3">
    <name type="scientific">Sporomusa acidovorans (strain ATCC 49682 / DSM 3132 / Mol)</name>
    <dbReference type="NCBI Taxonomy" id="1123286"/>
    <lineage>
        <taxon>Bacteria</taxon>
        <taxon>Bacillati</taxon>
        <taxon>Bacillota</taxon>
        <taxon>Negativicutes</taxon>
        <taxon>Selenomonadales</taxon>
        <taxon>Sporomusaceae</taxon>
        <taxon>Sporomusa</taxon>
    </lineage>
</organism>
<sequence>MQPIRVLNLFTIMNRGGAETMVMNLYRQIDRTKIQFDFMVYYQERGSYDDEIESMGGKIYRMPKLRFLNLYRYTKCLKTFFYEHKEYKILHGHMGETGFFVYREASRQGVPIIIVHSHCANSPIKGIQIHARIKKMIKITFEQLMWRYVTDGFACGYAARDALFGSKSKPAIILNNAIDTEKFVYNSQIAYEVKTKLGIKNKFVIGHVGRMDVNKNQWFIVDIFKCIHDKNPDTVLLLIGDGELKRKIASKIKKLNLNDSVILTGVRSDIPNLMQAIDVFLFPSLYEGVPVAVIEAQAAGLPCILSDAISKETNIVGQCQFISLNKPPHEWAKIVLKYERGFKRKDMQVEFGKAGYDIKTTAKWLEEYYLKKYVELKDMK</sequence>
<dbReference type="EMBL" id="CP155571">
    <property type="protein sequence ID" value="XFO71162.1"/>
    <property type="molecule type" value="Genomic_DNA"/>
</dbReference>
<dbReference type="RefSeq" id="WP_093795993.1">
    <property type="nucleotide sequence ID" value="NZ_CP155571.1"/>
</dbReference>